<name>A0ABT2UTT2_9BACL</name>
<evidence type="ECO:0000256" key="1">
    <source>
        <dbReference type="SAM" id="Phobius"/>
    </source>
</evidence>
<keyword evidence="1" id="KW-0472">Membrane</keyword>
<accession>A0ABT2UTT2</accession>
<reference evidence="2 3" key="1">
    <citation type="submission" date="2022-09" db="EMBL/GenBank/DDBJ databases">
        <authorList>
            <person name="Han X.L."/>
            <person name="Wang Q."/>
            <person name="Lu T."/>
        </authorList>
    </citation>
    <scope>NUCLEOTIDE SEQUENCE [LARGE SCALE GENOMIC DNA]</scope>
    <source>
        <strain evidence="2 3">WQ 127069</strain>
    </source>
</reference>
<keyword evidence="3" id="KW-1185">Reference proteome</keyword>
<evidence type="ECO:0000313" key="3">
    <source>
        <dbReference type="Proteomes" id="UP001652445"/>
    </source>
</evidence>
<keyword evidence="1" id="KW-1133">Transmembrane helix</keyword>
<proteinExistence type="predicted"/>
<dbReference type="EMBL" id="JAOQIO010000124">
    <property type="protein sequence ID" value="MCU6797977.1"/>
    <property type="molecule type" value="Genomic_DNA"/>
</dbReference>
<sequence length="223" mass="25253">MKFIHREEGGIVLEASLVLPLFLGFILLLIAFIQVSLAEMALQSAVSDTTKVVATNMYPIDLIYQEAKSKWDQSSAKGLMDTTLDKIDMVKSKAVQGEEFVDEYERWIPEPVVKLMQWEKTQREQLEALSQAGTEEAKQKIEAIYKPLLNSAVTPLVVTYANKSRLKPERLQVTKVIMPDLNNKEEAFIGIEAQYEVPLTVPFFRKAIVIRKHAFEHAWVGGS</sequence>
<comment type="caution">
    <text evidence="2">The sequence shown here is derived from an EMBL/GenBank/DDBJ whole genome shotgun (WGS) entry which is preliminary data.</text>
</comment>
<dbReference type="Proteomes" id="UP001652445">
    <property type="component" value="Unassembled WGS sequence"/>
</dbReference>
<organism evidence="2 3">
    <name type="scientific">Paenibacillus baimaensis</name>
    <dbReference type="NCBI Taxonomy" id="2982185"/>
    <lineage>
        <taxon>Bacteria</taxon>
        <taxon>Bacillati</taxon>
        <taxon>Bacillota</taxon>
        <taxon>Bacilli</taxon>
        <taxon>Bacillales</taxon>
        <taxon>Paenibacillaceae</taxon>
        <taxon>Paenibacillus</taxon>
    </lineage>
</organism>
<feature type="transmembrane region" description="Helical" evidence="1">
    <location>
        <begin position="12"/>
        <end position="33"/>
    </location>
</feature>
<protein>
    <submittedName>
        <fullName evidence="2">Pilus assembly protein</fullName>
    </submittedName>
</protein>
<keyword evidence="1" id="KW-0812">Transmembrane</keyword>
<dbReference type="RefSeq" id="WP_076228552.1">
    <property type="nucleotide sequence ID" value="NZ_JAOQIO010000124.1"/>
</dbReference>
<evidence type="ECO:0000313" key="2">
    <source>
        <dbReference type="EMBL" id="MCU6797977.1"/>
    </source>
</evidence>
<gene>
    <name evidence="2" type="ORF">OB236_38215</name>
</gene>